<feature type="domain" description="HTH arsR-type" evidence="1">
    <location>
        <begin position="9"/>
        <end position="104"/>
    </location>
</feature>
<dbReference type="Gene3D" id="1.10.10.10">
    <property type="entry name" value="Winged helix-like DNA-binding domain superfamily/Winged helix DNA-binding domain"/>
    <property type="match status" value="1"/>
</dbReference>
<dbReference type="EMBL" id="LNQM01000003">
    <property type="protein sequence ID" value="KSU76903.1"/>
    <property type="molecule type" value="Genomic_DNA"/>
</dbReference>
<comment type="caution">
    <text evidence="2">The sequence shown here is derived from an EMBL/GenBank/DDBJ whole genome shotgun (WGS) entry which is preliminary data.</text>
</comment>
<proteinExistence type="predicted"/>
<dbReference type="RefSeq" id="WP_058267973.1">
    <property type="nucleotide sequence ID" value="NZ_FMAZ01000003.1"/>
</dbReference>
<organism evidence="2 3">
    <name type="scientific">Pseudarthrobacter enclensis</name>
    <dbReference type="NCBI Taxonomy" id="993070"/>
    <lineage>
        <taxon>Bacteria</taxon>
        <taxon>Bacillati</taxon>
        <taxon>Actinomycetota</taxon>
        <taxon>Actinomycetes</taxon>
        <taxon>Micrococcales</taxon>
        <taxon>Micrococcaceae</taxon>
        <taxon>Pseudarthrobacter</taxon>
    </lineage>
</organism>
<dbReference type="PROSITE" id="PS50987">
    <property type="entry name" value="HTH_ARSR_2"/>
    <property type="match status" value="1"/>
</dbReference>
<gene>
    <name evidence="2" type="ORF">AS031_09970</name>
</gene>
<evidence type="ECO:0000313" key="2">
    <source>
        <dbReference type="EMBL" id="KSU76903.1"/>
    </source>
</evidence>
<dbReference type="OrthoDB" id="4471357at2"/>
<dbReference type="InterPro" id="IPR001845">
    <property type="entry name" value="HTH_ArsR_DNA-bd_dom"/>
</dbReference>
<dbReference type="InterPro" id="IPR036388">
    <property type="entry name" value="WH-like_DNA-bd_sf"/>
</dbReference>
<reference evidence="2 3" key="1">
    <citation type="journal article" date="2014" name="Arch. Microbiol.">
        <title>Arthrobacter enclensis sp. nov., isolated from sediment sample.</title>
        <authorList>
            <person name="Dastager S.G."/>
            <person name="Liu Q."/>
            <person name="Tang S.K."/>
            <person name="Krishnamurthi S."/>
            <person name="Lee J.C."/>
            <person name="Li W.J."/>
        </authorList>
    </citation>
    <scope>NUCLEOTIDE SEQUENCE [LARGE SCALE GENOMIC DNA]</scope>
    <source>
        <strain evidence="2 3">NIO-1008</strain>
    </source>
</reference>
<dbReference type="InterPro" id="IPR036390">
    <property type="entry name" value="WH_DNA-bd_sf"/>
</dbReference>
<dbReference type="InterPro" id="IPR011991">
    <property type="entry name" value="ArsR-like_HTH"/>
</dbReference>
<dbReference type="SMART" id="SM00418">
    <property type="entry name" value="HTH_ARSR"/>
    <property type="match status" value="1"/>
</dbReference>
<evidence type="ECO:0000259" key="1">
    <source>
        <dbReference type="PROSITE" id="PS50987"/>
    </source>
</evidence>
<name>A0A0V8IQ82_9MICC</name>
<dbReference type="SUPFAM" id="SSF46785">
    <property type="entry name" value="Winged helix' DNA-binding domain"/>
    <property type="match status" value="1"/>
</dbReference>
<dbReference type="GO" id="GO:0003700">
    <property type="term" value="F:DNA-binding transcription factor activity"/>
    <property type="evidence" value="ECO:0007669"/>
    <property type="project" value="InterPro"/>
</dbReference>
<sequence>MATPANLSHPSRADLTLTAVLFALSDPERLAIVRQLRSGPLDMADCSLSIPDMPKSTKSHLMKVLREAGVVRNEANGRGRRLTLRSEDLDARFPGLLGAILDAPAS</sequence>
<evidence type="ECO:0000313" key="3">
    <source>
        <dbReference type="Proteomes" id="UP000053199"/>
    </source>
</evidence>
<dbReference type="CDD" id="cd00090">
    <property type="entry name" value="HTH_ARSR"/>
    <property type="match status" value="1"/>
</dbReference>
<keyword evidence="3" id="KW-1185">Reference proteome</keyword>
<dbReference type="STRING" id="993070.AS031_09970"/>
<dbReference type="AlphaFoldDB" id="A0A0V8IQ82"/>
<protein>
    <submittedName>
        <fullName evidence="2">ArsR family transcriptional regulator</fullName>
    </submittedName>
</protein>
<accession>A0A0V8IQ82</accession>
<dbReference type="Proteomes" id="UP000053199">
    <property type="component" value="Unassembled WGS sequence"/>
</dbReference>
<dbReference type="PRINTS" id="PR00778">
    <property type="entry name" value="HTHARSR"/>
</dbReference>
<dbReference type="Pfam" id="PF01022">
    <property type="entry name" value="HTH_5"/>
    <property type="match status" value="1"/>
</dbReference>